<evidence type="ECO:0000256" key="1">
    <source>
        <dbReference type="SAM" id="MobiDB-lite"/>
    </source>
</evidence>
<sequence>MDLWEATLLKHQDHAPFASHKDLYDTIDSTRLGDVKWDSFELSYADELPERDVPKWMTSKYDVWFRDPRAVVQNMLANPDFNGEIEFGPVREYVDGERRLKDFMSGDWAWRQADAIAADPATHGAAFVPIILGSDKTTVSVATGQNEYYPLYVSIGNVTNSLIKGTFKDHLVDWVEQYIYQTHSKKDAETILADIDRRIAVAPPFAGLRRFPEGRGFKQWTGNDSKALMKVYLPPLWDPDDKFEDTEDTEQAAPAKQHQDHHRAQEEDGTIAGPTVLAYVVMASTSRTRHARTAVALGNEIGQPRLLELIRRFLYEQTNPDSVLTGFDVQLDACPRFNEQISIFYSAAATYYAPSDPSGIGGMHREHLRATPKWWGTAPRFDCALVNRNSNLDGIHGLGVVRIQLFFSFKRRGIFYPCALVQWFKRIADEPDEDTGMYIVRPESHRGTPVLSVIHLDTIVRAAHLIGVYGSRSVPDDLSPHHALDAFQCFYLNKFVDHHAFETIY</sequence>
<comment type="caution">
    <text evidence="2">The sequence shown here is derived from an EMBL/GenBank/DDBJ whole genome shotgun (WGS) entry which is preliminary data.</text>
</comment>
<keyword evidence="3" id="KW-1185">Reference proteome</keyword>
<reference evidence="2 3" key="1">
    <citation type="submission" date="2016-03" db="EMBL/GenBank/DDBJ databases">
        <title>Whole genome sequencing of Grifola frondosa 9006-11.</title>
        <authorList>
            <person name="Min B."/>
            <person name="Park H."/>
            <person name="Kim J.-G."/>
            <person name="Cho H."/>
            <person name="Oh Y.-L."/>
            <person name="Kong W.-S."/>
            <person name="Choi I.-G."/>
        </authorList>
    </citation>
    <scope>NUCLEOTIDE SEQUENCE [LARGE SCALE GENOMIC DNA]</scope>
    <source>
        <strain evidence="2 3">9006-11</strain>
    </source>
</reference>
<dbReference type="InterPro" id="IPR041078">
    <property type="entry name" value="Plavaka"/>
</dbReference>
<feature type="compositionally biased region" description="Acidic residues" evidence="1">
    <location>
        <begin position="241"/>
        <end position="250"/>
    </location>
</feature>
<dbReference type="EMBL" id="LUGG01000043">
    <property type="protein sequence ID" value="OBZ65543.1"/>
    <property type="molecule type" value="Genomic_DNA"/>
</dbReference>
<gene>
    <name evidence="2" type="ORF">A0H81_14400</name>
</gene>
<evidence type="ECO:0000313" key="2">
    <source>
        <dbReference type="EMBL" id="OBZ65543.1"/>
    </source>
</evidence>
<dbReference type="AlphaFoldDB" id="A0A1C7LLE3"/>
<evidence type="ECO:0000313" key="3">
    <source>
        <dbReference type="Proteomes" id="UP000092993"/>
    </source>
</evidence>
<protein>
    <submittedName>
        <fullName evidence="2">Uncharacterized protein</fullName>
    </submittedName>
</protein>
<dbReference type="Proteomes" id="UP000092993">
    <property type="component" value="Unassembled WGS sequence"/>
</dbReference>
<feature type="region of interest" description="Disordered" evidence="1">
    <location>
        <begin position="240"/>
        <end position="269"/>
    </location>
</feature>
<name>A0A1C7LLE3_GRIFR</name>
<dbReference type="STRING" id="5627.A0A1C7LLE3"/>
<dbReference type="Pfam" id="PF18759">
    <property type="entry name" value="Plavaka"/>
    <property type="match status" value="1"/>
</dbReference>
<proteinExistence type="predicted"/>
<accession>A0A1C7LLE3</accession>
<dbReference type="OrthoDB" id="3199698at2759"/>
<organism evidence="2 3">
    <name type="scientific">Grifola frondosa</name>
    <name type="common">Maitake</name>
    <name type="synonym">Polyporus frondosus</name>
    <dbReference type="NCBI Taxonomy" id="5627"/>
    <lineage>
        <taxon>Eukaryota</taxon>
        <taxon>Fungi</taxon>
        <taxon>Dikarya</taxon>
        <taxon>Basidiomycota</taxon>
        <taxon>Agaricomycotina</taxon>
        <taxon>Agaricomycetes</taxon>
        <taxon>Polyporales</taxon>
        <taxon>Grifolaceae</taxon>
        <taxon>Grifola</taxon>
    </lineage>
</organism>